<dbReference type="GO" id="GO:0006611">
    <property type="term" value="P:protein export from nucleus"/>
    <property type="evidence" value="ECO:0007669"/>
    <property type="project" value="TreeGrafter"/>
</dbReference>
<dbReference type="InterPro" id="IPR011989">
    <property type="entry name" value="ARM-like"/>
</dbReference>
<evidence type="ECO:0000256" key="1">
    <source>
        <dbReference type="ARBA" id="ARBA00004123"/>
    </source>
</evidence>
<dbReference type="InterPro" id="IPR044189">
    <property type="entry name" value="XPO4/7-like"/>
</dbReference>
<keyword evidence="4" id="KW-0813">Transport</keyword>
<dbReference type="OrthoDB" id="5548448at2759"/>
<keyword evidence="6" id="KW-0653">Protein transport</keyword>
<dbReference type="GO" id="GO:0005737">
    <property type="term" value="C:cytoplasm"/>
    <property type="evidence" value="ECO:0007669"/>
    <property type="project" value="UniProtKB-SubCell"/>
</dbReference>
<dbReference type="Gene3D" id="1.25.10.10">
    <property type="entry name" value="Leucine-rich Repeat Variant"/>
    <property type="match status" value="1"/>
</dbReference>
<accession>A0A8S9YX78</accession>
<evidence type="ECO:0000256" key="6">
    <source>
        <dbReference type="ARBA" id="ARBA00022927"/>
    </source>
</evidence>
<reference evidence="8" key="1">
    <citation type="submission" date="2019-07" db="EMBL/GenBank/DDBJ databases">
        <title>Annotation for the trematode Paragonimus miyazaki's.</title>
        <authorList>
            <person name="Choi Y.-J."/>
        </authorList>
    </citation>
    <scope>NUCLEOTIDE SEQUENCE</scope>
    <source>
        <strain evidence="8">Japan</strain>
    </source>
</reference>
<gene>
    <name evidence="8" type="ORF">EG68_04419</name>
</gene>
<evidence type="ECO:0000256" key="2">
    <source>
        <dbReference type="ARBA" id="ARBA00004496"/>
    </source>
</evidence>
<keyword evidence="7" id="KW-0539">Nucleus</keyword>
<comment type="caution">
    <text evidence="8">The sequence shown here is derived from an EMBL/GenBank/DDBJ whole genome shotgun (WGS) entry which is preliminary data.</text>
</comment>
<evidence type="ECO:0000313" key="9">
    <source>
        <dbReference type="Proteomes" id="UP000822476"/>
    </source>
</evidence>
<evidence type="ECO:0000256" key="4">
    <source>
        <dbReference type="ARBA" id="ARBA00022448"/>
    </source>
</evidence>
<sequence length="1523" mass="168062">MDAVLAQLEEAASVQLTACTSEERRLAEAKILQFRSQSHPYELCYLILNQSSSDFLLYEAGRCLSRAVVNEWTEVFSSTINDGDNSKATQLLAFLLNWASQRGQQVSAASRQRVLGAAGALVKRAAAAHAEEVAAAWRSNNVGMNTTQRRLARMRVLISPPDDPGPPCPILLRLIEHIERLIQPVVQGSMDIDLIIENGTIHQCTLGLCILSALLDELSYSEDSTQVDLPLETHIFLRARFQDYELIRLFHGLLCLTDRLVHSWANFPLSSLPAEHSELLFRLVSCLDIVISWDFLPRSLVGFLASLCKRPNHEVCFRPSSKWAPVFGSESLQATLQLFIKLHTLVRSSDLLGARTLSCFARLSSMTGPLTDPDTLNWTEELEQQPPSTAYQFRLLIFMDNLNFWLEDDTTDTSASTTSVLSAFSSEEQQALSEECAKRLVNPTSLPRLRLSQLFAYELPILSELVLTVVLRVSSAWEPVELALSLPSSIASGHCVDRDPQTIFQNASIVLVVLDRFFERLCSLIIQCLHCLTKWVHDPDGDGRSAHEAVERLFNIWVGLVDSIPSTGSDPDVVEGEVTGPNGDWRKEATVVTTLPLPLTTGRTEELENRSHHVKKLLHLLVSNVSRHRVRLFQFYLLSKLGPDVGLRSMDGLLGENIDLELDEDDLTASENSLFACGFCGLAAADSSTRLLLQLTEDRINQLVHVPKDQSDQIAVIGLYEDLHWILLVTGHLIVTGPASLTSVLRWSSLLGTEFSIAPQLLRMNAQSVVDVSTSRRFLCLAAGQRTNPHEIWPPDNVELDRVPPLIRLIGSLYRLLWFQTSMNLGSAQLLEDNLWLLTRVATTYLCRNVMDPTVLTDNKLQSCILDILQTDSSVPSPAHRGQGLGDSPMFGHLEARQNGTVTPADDVITVCIQGLMTCGRLALSNWSGEPQILTAVIRLIKVLGRLVPNPSRSLVCPAWYEICAILCGSQSITETWPNLTTDSLIELTEACLCGSWAIDKERLSPSLTNWQADSSNEPLLLQILHSLRARLLYVLASFNRSSSEADNSLVDQLLNCLATLRGLARALASLAPQSNTATDLISLVWTGVLYPALKGCAQVLIVQCHNNTEIVQNVLSLFSEVTESCLIYLASVPAAASSPSAKQFPSAHLEPSDVEQGVLGSEASANFLNLSVTLCRNYAKQNTNKTSFDPTAEDDRVAELRLLLTLLTRISAHEFELRLSGTYVSLDPINDRSPADALAPSTPVRTVEVTVIGLGYLLPLITESMLMVPDLCNPFYSLALYACELRIEGFSQLSDEKLTYFGRLIRLGIFGSAANDVPVAKTSISSSFSGPDNSVTHRCLELFTILADYCLDLRSLPQPSSEELQAANRLSSLLGLDTQLLMDLFGLITKSSYPVDLESVFSSLIISLIHMNPVCRCIFTSARLTVSLGSLVIAIILVGRGAYAQLVTQWINSCPDSDTRDRLHMAFERLGTPSSPSMNCQPVACSYTAAFHDRKPTRLGRTDFQQRFHTFVAEVRAFVCRG</sequence>
<evidence type="ECO:0000256" key="3">
    <source>
        <dbReference type="ARBA" id="ARBA00009466"/>
    </source>
</evidence>
<proteinExistence type="inferred from homology"/>
<dbReference type="GO" id="GO:0005643">
    <property type="term" value="C:nuclear pore"/>
    <property type="evidence" value="ECO:0007669"/>
    <property type="project" value="TreeGrafter"/>
</dbReference>
<organism evidence="8 9">
    <name type="scientific">Paragonimus skrjabini miyazakii</name>
    <dbReference type="NCBI Taxonomy" id="59628"/>
    <lineage>
        <taxon>Eukaryota</taxon>
        <taxon>Metazoa</taxon>
        <taxon>Spiralia</taxon>
        <taxon>Lophotrochozoa</taxon>
        <taxon>Platyhelminthes</taxon>
        <taxon>Trematoda</taxon>
        <taxon>Digenea</taxon>
        <taxon>Plagiorchiida</taxon>
        <taxon>Troglotremata</taxon>
        <taxon>Troglotrematidae</taxon>
        <taxon>Paragonimus</taxon>
    </lineage>
</organism>
<evidence type="ECO:0000256" key="5">
    <source>
        <dbReference type="ARBA" id="ARBA00022490"/>
    </source>
</evidence>
<evidence type="ECO:0000313" key="8">
    <source>
        <dbReference type="EMBL" id="KAF7257976.1"/>
    </source>
</evidence>
<keyword evidence="9" id="KW-1185">Reference proteome</keyword>
<evidence type="ECO:0000256" key="7">
    <source>
        <dbReference type="ARBA" id="ARBA00023242"/>
    </source>
</evidence>
<name>A0A8S9YX78_9TREM</name>
<protein>
    <submittedName>
        <fullName evidence="8">Exportin-4</fullName>
    </submittedName>
</protein>
<comment type="subcellular location">
    <subcellularLocation>
        <location evidence="2">Cytoplasm</location>
    </subcellularLocation>
    <subcellularLocation>
        <location evidence="1">Nucleus</location>
    </subcellularLocation>
</comment>
<dbReference type="EMBL" id="JTDE01002027">
    <property type="protein sequence ID" value="KAF7257976.1"/>
    <property type="molecule type" value="Genomic_DNA"/>
</dbReference>
<dbReference type="PANTHER" id="PTHR12596:SF1">
    <property type="entry name" value="EXPORTIN-4"/>
    <property type="match status" value="1"/>
</dbReference>
<dbReference type="PANTHER" id="PTHR12596">
    <property type="entry name" value="EXPORTIN 4,7-RELATED"/>
    <property type="match status" value="1"/>
</dbReference>
<keyword evidence="5" id="KW-0963">Cytoplasm</keyword>
<dbReference type="GO" id="GO:0005049">
    <property type="term" value="F:nuclear export signal receptor activity"/>
    <property type="evidence" value="ECO:0007669"/>
    <property type="project" value="InterPro"/>
</dbReference>
<dbReference type="Proteomes" id="UP000822476">
    <property type="component" value="Unassembled WGS sequence"/>
</dbReference>
<comment type="similarity">
    <text evidence="3">Belongs to the exportin family.</text>
</comment>